<evidence type="ECO:0000313" key="2">
    <source>
        <dbReference type="Proteomes" id="UP001241377"/>
    </source>
</evidence>
<comment type="caution">
    <text evidence="1">The sequence shown here is derived from an EMBL/GenBank/DDBJ whole genome shotgun (WGS) entry which is preliminary data.</text>
</comment>
<name>A0ACC2V8S8_9TREE</name>
<reference evidence="1" key="1">
    <citation type="submission" date="2023-04" db="EMBL/GenBank/DDBJ databases">
        <title>Draft Genome sequencing of Naganishia species isolated from polar environments using Oxford Nanopore Technology.</title>
        <authorList>
            <person name="Leo P."/>
            <person name="Venkateswaran K."/>
        </authorList>
    </citation>
    <scope>NUCLEOTIDE SEQUENCE</scope>
    <source>
        <strain evidence="1">MNA-CCFEE 5261</strain>
    </source>
</reference>
<gene>
    <name evidence="1" type="primary">AIM9</name>
    <name evidence="1" type="ORF">QFC19_007573</name>
</gene>
<dbReference type="EMBL" id="JASBWR010000101">
    <property type="protein sequence ID" value="KAJ9095463.1"/>
    <property type="molecule type" value="Genomic_DNA"/>
</dbReference>
<dbReference type="Proteomes" id="UP001241377">
    <property type="component" value="Unassembled WGS sequence"/>
</dbReference>
<proteinExistence type="predicted"/>
<accession>A0ACC2V8S8</accession>
<evidence type="ECO:0000313" key="1">
    <source>
        <dbReference type="EMBL" id="KAJ9095463.1"/>
    </source>
</evidence>
<sequence length="609" mass="70087">MSIIQARCIGNLTRRSIVNVMSRRFQSLGPNPQEVYTKISDTKDPKRDKFFQYSWGSWLKDNEKQRAKRTTRFSIEGATKLIANLIKEKSDGTVKSPISKNGSSILSHNILLKTIGNDTNVTIKSISSIHEGKHHRVYKILLSSDKQLVLRLPYRLESDVAILQKIKSEVATMDFLDLKLKLNVPKVLAYGPDRSNDLEHPFILMEYIEGDLLMKQWEPMSKDEETVKSVITPIADFHLKVISVEFNKFGSLYFDKDVASEHRLDAAYEGEENESLSGRWRIGPSVEKPFSKRKNKLSAKTVAQHNGPWKADEPLQLITSVTEIELENLKNRLALSQADAGSDLENQENLKKQITTFEHLKVMGPKLLNPKSKSIMNAEELFKPRLYVPDLDPMNAIINVNRDNEPYFLDFEYSTIKPFILSNYPPFVAYHGAKVYDLENDIPGYADMDEVEKQQYEFMFYKTRNERIWENDLNSRRHDLIAVASPHIKVLRSPYTQVLEYRNDQDYLYVEACIVQLQAMWEAYVANELCNSSDAKFPIEYSKEYLDKHTQALNQYQADIVSTPFAATDGWVPQDMFDQLLEQGILVEENGEYKVATEKVLKPEEGETQ</sequence>
<protein>
    <submittedName>
        <fullName evidence="1">Phosphotransferase enzyme</fullName>
    </submittedName>
</protein>
<organism evidence="1 2">
    <name type="scientific">Naganishia cerealis</name>
    <dbReference type="NCBI Taxonomy" id="610337"/>
    <lineage>
        <taxon>Eukaryota</taxon>
        <taxon>Fungi</taxon>
        <taxon>Dikarya</taxon>
        <taxon>Basidiomycota</taxon>
        <taxon>Agaricomycotina</taxon>
        <taxon>Tremellomycetes</taxon>
        <taxon>Filobasidiales</taxon>
        <taxon>Filobasidiaceae</taxon>
        <taxon>Naganishia</taxon>
    </lineage>
</organism>
<keyword evidence="2" id="KW-1185">Reference proteome</keyword>